<evidence type="ECO:0000313" key="2">
    <source>
        <dbReference type="EMBL" id="AWU76035.1"/>
    </source>
</evidence>
<proteinExistence type="predicted"/>
<dbReference type="VEuPathDB" id="FungiDB:C5L36_0B12620"/>
<dbReference type="GeneID" id="40383799"/>
<dbReference type="KEGG" id="pkz:C5L36_0B12620"/>
<keyword evidence="1" id="KW-0472">Membrane</keyword>
<name>A0A2U9R3Y1_PICKU</name>
<organism evidence="2 3">
    <name type="scientific">Pichia kudriavzevii</name>
    <name type="common">Yeast</name>
    <name type="synonym">Issatchenkia orientalis</name>
    <dbReference type="NCBI Taxonomy" id="4909"/>
    <lineage>
        <taxon>Eukaryota</taxon>
        <taxon>Fungi</taxon>
        <taxon>Dikarya</taxon>
        <taxon>Ascomycota</taxon>
        <taxon>Saccharomycotina</taxon>
        <taxon>Pichiomycetes</taxon>
        <taxon>Pichiales</taxon>
        <taxon>Pichiaceae</taxon>
        <taxon>Pichia</taxon>
    </lineage>
</organism>
<dbReference type="RefSeq" id="XP_029321512.1">
    <property type="nucleotide sequence ID" value="XM_029465652.1"/>
</dbReference>
<evidence type="ECO:0000313" key="3">
    <source>
        <dbReference type="Proteomes" id="UP000249293"/>
    </source>
</evidence>
<evidence type="ECO:0000256" key="1">
    <source>
        <dbReference type="SAM" id="Phobius"/>
    </source>
</evidence>
<feature type="transmembrane region" description="Helical" evidence="1">
    <location>
        <begin position="125"/>
        <end position="147"/>
    </location>
</feature>
<accession>A0A2U9R3Y1</accession>
<gene>
    <name evidence="2" type="ORF">C5L36_0B12620</name>
</gene>
<dbReference type="AlphaFoldDB" id="A0A2U9R3Y1"/>
<sequence length="165" mass="19465">MLIIYICDCILLRKKKQKNYKTSQQNIVVIPRKRKQKLPALFVFFFCFSCVSRLPFWERSRLPFFFFSFSSSFLLFFSFFFLTNPSLSRFSTDFSLYMPLLSWRLFWLPVVVLLSWLLLTTPVQTITSINLTWTFKCCIAGVTALFLPSTLPTPLSQSIWCSEQN</sequence>
<feature type="transmembrane region" description="Helical" evidence="1">
    <location>
        <begin position="62"/>
        <end position="82"/>
    </location>
</feature>
<keyword evidence="1" id="KW-1133">Transmembrane helix</keyword>
<keyword evidence="3" id="KW-1185">Reference proteome</keyword>
<dbReference type="EMBL" id="CP028774">
    <property type="protein sequence ID" value="AWU76035.1"/>
    <property type="molecule type" value="Genomic_DNA"/>
</dbReference>
<protein>
    <submittedName>
        <fullName evidence="2">Uncharacterized protein</fullName>
    </submittedName>
</protein>
<feature type="transmembrane region" description="Helical" evidence="1">
    <location>
        <begin position="94"/>
        <end position="119"/>
    </location>
</feature>
<dbReference type="Proteomes" id="UP000249293">
    <property type="component" value="Chromosome 2"/>
</dbReference>
<feature type="transmembrane region" description="Helical" evidence="1">
    <location>
        <begin position="38"/>
        <end position="56"/>
    </location>
</feature>
<keyword evidence="1" id="KW-0812">Transmembrane</keyword>
<reference evidence="2 3" key="1">
    <citation type="submission" date="2018-06" db="EMBL/GenBank/DDBJ databases">
        <title>Population genomics shows no distinction between pathogenic Candida krusei and environmental Pichia kudriavzevii: One species, four names.</title>
        <authorList>
            <person name="Douglass A.P."/>
            <person name="Offei B."/>
            <person name="Braun-Galleani S."/>
            <person name="Coughlan A.Y."/>
            <person name="Martos A."/>
            <person name="Ortiz-Merino R.A."/>
            <person name="Byrne K.P."/>
            <person name="Wolfe K.H."/>
        </authorList>
    </citation>
    <scope>NUCLEOTIDE SEQUENCE [LARGE SCALE GENOMIC DNA]</scope>
    <source>
        <strain evidence="2 3">CBS573</strain>
    </source>
</reference>